<evidence type="ECO:0000259" key="1">
    <source>
        <dbReference type="Pfam" id="PF13482"/>
    </source>
</evidence>
<evidence type="ECO:0000313" key="3">
    <source>
        <dbReference type="Proteomes" id="UP001597214"/>
    </source>
</evidence>
<dbReference type="Proteomes" id="UP001597214">
    <property type="component" value="Unassembled WGS sequence"/>
</dbReference>
<feature type="domain" description="YprB ribonuclease H-like" evidence="1">
    <location>
        <begin position="104"/>
        <end position="272"/>
    </location>
</feature>
<organism evidence="2 3">
    <name type="scientific">Bacillus salitolerans</name>
    <dbReference type="NCBI Taxonomy" id="1437434"/>
    <lineage>
        <taxon>Bacteria</taxon>
        <taxon>Bacillati</taxon>
        <taxon>Bacillota</taxon>
        <taxon>Bacilli</taxon>
        <taxon>Bacillales</taxon>
        <taxon>Bacillaceae</taxon>
        <taxon>Bacillus</taxon>
    </lineage>
</organism>
<reference evidence="3" key="1">
    <citation type="journal article" date="2019" name="Int. J. Syst. Evol. Microbiol.">
        <title>The Global Catalogue of Microorganisms (GCM) 10K type strain sequencing project: providing services to taxonomists for standard genome sequencing and annotation.</title>
        <authorList>
            <consortium name="The Broad Institute Genomics Platform"/>
            <consortium name="The Broad Institute Genome Sequencing Center for Infectious Disease"/>
            <person name="Wu L."/>
            <person name="Ma J."/>
        </authorList>
    </citation>
    <scope>NUCLEOTIDE SEQUENCE [LARGE SCALE GENOMIC DNA]</scope>
    <source>
        <strain evidence="3">CCUG 49339</strain>
    </source>
</reference>
<dbReference type="PANTHER" id="PTHR38462">
    <property type="entry name" value="EXONUCLEASE-LIKE PROTEIN"/>
    <property type="match status" value="1"/>
</dbReference>
<dbReference type="InterPro" id="IPR038720">
    <property type="entry name" value="YprB_RNase_H-like_dom"/>
</dbReference>
<keyword evidence="3" id="KW-1185">Reference proteome</keyword>
<comment type="caution">
    <text evidence="2">The sequence shown here is derived from an EMBL/GenBank/DDBJ whole genome shotgun (WGS) entry which is preliminary data.</text>
</comment>
<dbReference type="RefSeq" id="WP_377929681.1">
    <property type="nucleotide sequence ID" value="NZ_JBHUEM010000045.1"/>
</dbReference>
<dbReference type="InterPro" id="IPR036397">
    <property type="entry name" value="RNaseH_sf"/>
</dbReference>
<dbReference type="EMBL" id="JBHUEM010000045">
    <property type="protein sequence ID" value="MFD1738476.1"/>
    <property type="molecule type" value="Genomic_DNA"/>
</dbReference>
<protein>
    <submittedName>
        <fullName evidence="2">Ribonuclease H-like domain-containing protein</fullName>
    </submittedName>
</protein>
<dbReference type="Pfam" id="PF13482">
    <property type="entry name" value="RNase_H_2"/>
    <property type="match status" value="1"/>
</dbReference>
<dbReference type="InterPro" id="IPR012337">
    <property type="entry name" value="RNaseH-like_sf"/>
</dbReference>
<dbReference type="PANTHER" id="PTHR38462:SF1">
    <property type="entry name" value="YPRB RIBONUCLEASE H-LIKE DOMAIN-CONTAINING PROTEIN"/>
    <property type="match status" value="1"/>
</dbReference>
<evidence type="ECO:0000313" key="2">
    <source>
        <dbReference type="EMBL" id="MFD1738476.1"/>
    </source>
</evidence>
<name>A0ABW4LVG7_9BACI</name>
<gene>
    <name evidence="2" type="ORF">ACFSCX_18300</name>
</gene>
<dbReference type="Gene3D" id="3.30.420.10">
    <property type="entry name" value="Ribonuclease H-like superfamily/Ribonuclease H"/>
    <property type="match status" value="1"/>
</dbReference>
<accession>A0ABW4LVG7</accession>
<sequence>MSLKAKLQRMKNHIVTDSTNSDLNGGDESNSKTIPYLKEWEQFGAKPYFFENEYIFIREAVYSLNVVHGLYSLGELVGVVQDWNHSTFEHPLSSKGFHASDLFFFDTETTGLGSGVGNTIFLLGYAQVFRDHVLVKQLFLPSPSSEVALYHYFLQDINFSTLVTYNGKAFDWPQVKTRHTLIRDLVPKLPKFGHFDLLHASRRLWKNEYDSLKLSVVEKDILNITRKDDIPGFMAPMIYMQYLDDSNPEGVFGVMAHNETDILTLISLYIHLSKKLLFSEASKSNERFEVARWLRTLGEEKEAQKVFEQLSSTDDMKIKWSSKMAMAMHWKKQNRYADSIQIWDEIHVSQEAQDTIRIQAAVELAKYYEHKEKDIDKALEITERAYTIWKEKFTTIRLSEEPHLEKRLSRLLQKLRK</sequence>
<proteinExistence type="predicted"/>
<dbReference type="SUPFAM" id="SSF53098">
    <property type="entry name" value="Ribonuclease H-like"/>
    <property type="match status" value="1"/>
</dbReference>